<dbReference type="PANTHER" id="PTHR30486">
    <property type="entry name" value="TWITCHING MOTILITY PROTEIN PILT"/>
    <property type="match status" value="1"/>
</dbReference>
<proteinExistence type="inferred from homology"/>
<dbReference type="OrthoDB" id="9810761at2"/>
<gene>
    <name evidence="3" type="ORF">DMO24_08010</name>
</gene>
<protein>
    <submittedName>
        <fullName evidence="3">CpaF family protein</fullName>
    </submittedName>
</protein>
<dbReference type="AlphaFoldDB" id="A0A323VF37"/>
<comment type="similarity">
    <text evidence="1">Belongs to the GSP E family.</text>
</comment>
<dbReference type="Proteomes" id="UP000247602">
    <property type="component" value="Unassembled WGS sequence"/>
</dbReference>
<dbReference type="InterPro" id="IPR050921">
    <property type="entry name" value="T4SS_GSP_E_ATPase"/>
</dbReference>
<dbReference type="Pfam" id="PF00437">
    <property type="entry name" value="T2SSE"/>
    <property type="match status" value="1"/>
</dbReference>
<dbReference type="CDD" id="cd01130">
    <property type="entry name" value="VirB11-like_ATPase"/>
    <property type="match status" value="1"/>
</dbReference>
<dbReference type="GO" id="GO:0016887">
    <property type="term" value="F:ATP hydrolysis activity"/>
    <property type="evidence" value="ECO:0007669"/>
    <property type="project" value="InterPro"/>
</dbReference>
<organism evidence="3 4">
    <name type="scientific">Modestobacter versicolor</name>
    <dbReference type="NCBI Taxonomy" id="429133"/>
    <lineage>
        <taxon>Bacteria</taxon>
        <taxon>Bacillati</taxon>
        <taxon>Actinomycetota</taxon>
        <taxon>Actinomycetes</taxon>
        <taxon>Geodermatophilales</taxon>
        <taxon>Geodermatophilaceae</taxon>
        <taxon>Modestobacter</taxon>
    </lineage>
</organism>
<sequence length="466" mass="50494">MPTAAHAGGLASRLARVAPEGTAATAPVDPAARALDTLTQLKDRASRALFERLGSKLSDADIPEEQLHALVRADLQRVIAFEQTPLSEEDKRRLIHELTDEVLGYGPLQPLLDDPAVTEVMVNGPDTVYVERNGRIARTSAAFASEQHLRRVIERIVSRVGRRIDESSPLVDARLPDGSRVNAIIPPLAFSGSSLTIRKFSRQPLQIGDLISYGTLTADLAELLRACVQARLNVIVSGGTGTGKTTLLNVLSSFIPEGERIITIEDAVELQLQQEHVVRLESRPANIEGKGDISIRDLVRNSLRMRPDRIIVGEVRGGESLDMLQAMNTGHDGSLSTVHANSPRDAVARLETLVLMAGMDLPLRAVREQVASAVDVIVQVSRMRDGTRRITHVTEVLGMEGDTVTLQDAFLFDHAAGTDREGRLLGRAVPTGVRPRFLERMVEQGVPVPTRALGGVPHLVPVGGRS</sequence>
<dbReference type="Gene3D" id="3.40.50.300">
    <property type="entry name" value="P-loop containing nucleotide triphosphate hydrolases"/>
    <property type="match status" value="1"/>
</dbReference>
<comment type="caution">
    <text evidence="3">The sequence shown here is derived from an EMBL/GenBank/DDBJ whole genome shotgun (WGS) entry which is preliminary data.</text>
</comment>
<dbReference type="Gene3D" id="3.30.450.380">
    <property type="match status" value="1"/>
</dbReference>
<dbReference type="InterPro" id="IPR027417">
    <property type="entry name" value="P-loop_NTPase"/>
</dbReference>
<evidence type="ECO:0000313" key="4">
    <source>
        <dbReference type="Proteomes" id="UP000247602"/>
    </source>
</evidence>
<dbReference type="PANTHER" id="PTHR30486:SF15">
    <property type="entry name" value="TYPE II_IV SECRETION SYSTEM ATPASE"/>
    <property type="match status" value="1"/>
</dbReference>
<accession>A0A323VF37</accession>
<evidence type="ECO:0000259" key="2">
    <source>
        <dbReference type="Pfam" id="PF00437"/>
    </source>
</evidence>
<reference evidence="3 4" key="1">
    <citation type="submission" date="2018-06" db="EMBL/GenBank/DDBJ databases">
        <title>Draft genome sequence of Modestobacter versicolor CP153-2.</title>
        <authorList>
            <person name="Gundlapally S.R."/>
        </authorList>
    </citation>
    <scope>NUCLEOTIDE SEQUENCE [LARGE SCALE GENOMIC DNA]</scope>
    <source>
        <strain evidence="3 4">CP153-2</strain>
    </source>
</reference>
<name>A0A323VF37_9ACTN</name>
<evidence type="ECO:0000313" key="3">
    <source>
        <dbReference type="EMBL" id="PZA21876.1"/>
    </source>
</evidence>
<dbReference type="EMBL" id="QKNV01000061">
    <property type="protein sequence ID" value="PZA21876.1"/>
    <property type="molecule type" value="Genomic_DNA"/>
</dbReference>
<keyword evidence="4" id="KW-1185">Reference proteome</keyword>
<feature type="domain" description="Bacterial type II secretion system protein E" evidence="2">
    <location>
        <begin position="105"/>
        <end position="381"/>
    </location>
</feature>
<evidence type="ECO:0000256" key="1">
    <source>
        <dbReference type="ARBA" id="ARBA00006611"/>
    </source>
</evidence>
<dbReference type="InterPro" id="IPR001482">
    <property type="entry name" value="T2SS/T4SS_dom"/>
</dbReference>
<dbReference type="SUPFAM" id="SSF52540">
    <property type="entry name" value="P-loop containing nucleoside triphosphate hydrolases"/>
    <property type="match status" value="1"/>
</dbReference>